<dbReference type="InterPro" id="IPR027417">
    <property type="entry name" value="P-loop_NTPase"/>
</dbReference>
<organism evidence="3 4">
    <name type="scientific">Jannaschia rubra</name>
    <dbReference type="NCBI Taxonomy" id="282197"/>
    <lineage>
        <taxon>Bacteria</taxon>
        <taxon>Pseudomonadati</taxon>
        <taxon>Pseudomonadota</taxon>
        <taxon>Alphaproteobacteria</taxon>
        <taxon>Rhodobacterales</taxon>
        <taxon>Roseobacteraceae</taxon>
        <taxon>Jannaschia</taxon>
    </lineage>
</organism>
<dbReference type="GO" id="GO:0042626">
    <property type="term" value="F:ATPase-coupled transmembrane transporter activity"/>
    <property type="evidence" value="ECO:0007669"/>
    <property type="project" value="TreeGrafter"/>
</dbReference>
<proteinExistence type="predicted"/>
<dbReference type="EMBL" id="CXPG01000024">
    <property type="protein sequence ID" value="CTQ34656.1"/>
    <property type="molecule type" value="Genomic_DNA"/>
</dbReference>
<feature type="domain" description="ABC transporter" evidence="2">
    <location>
        <begin position="18"/>
        <end position="96"/>
    </location>
</feature>
<dbReference type="InterPro" id="IPR003439">
    <property type="entry name" value="ABC_transporter-like_ATP-bd"/>
</dbReference>
<protein>
    <submittedName>
        <fullName evidence="3">Heterocyst differentiation ATP-binding protein HepA</fullName>
    </submittedName>
</protein>
<name>A0A0M6XU44_9RHOB</name>
<evidence type="ECO:0000256" key="1">
    <source>
        <dbReference type="SAM" id="MobiDB-lite"/>
    </source>
</evidence>
<dbReference type="STRING" id="282197.SAMN04488517_10962"/>
<evidence type="ECO:0000259" key="2">
    <source>
        <dbReference type="Pfam" id="PF00005"/>
    </source>
</evidence>
<dbReference type="InterPro" id="IPR039421">
    <property type="entry name" value="Type_1_exporter"/>
</dbReference>
<dbReference type="PANTHER" id="PTHR24221">
    <property type="entry name" value="ATP-BINDING CASSETTE SUB-FAMILY B"/>
    <property type="match status" value="1"/>
</dbReference>
<reference evidence="3 4" key="1">
    <citation type="submission" date="2015-07" db="EMBL/GenBank/DDBJ databases">
        <authorList>
            <person name="Noorani M."/>
        </authorList>
    </citation>
    <scope>NUCLEOTIDE SEQUENCE [LARGE SCALE GENOMIC DNA]</scope>
    <source>
        <strain evidence="3 4">CECT 5088</strain>
    </source>
</reference>
<dbReference type="PANTHER" id="PTHR24221:SF654">
    <property type="entry name" value="ATP-BINDING CASSETTE SUB-FAMILY B MEMBER 6"/>
    <property type="match status" value="1"/>
</dbReference>
<dbReference type="RefSeq" id="WP_143114887.1">
    <property type="nucleotide sequence ID" value="NZ_CXPG01000024.1"/>
</dbReference>
<dbReference type="GO" id="GO:0005524">
    <property type="term" value="F:ATP binding"/>
    <property type="evidence" value="ECO:0007669"/>
    <property type="project" value="UniProtKB-KW"/>
</dbReference>
<keyword evidence="3" id="KW-0547">Nucleotide-binding</keyword>
<gene>
    <name evidence="3" type="primary">hepA</name>
    <name evidence="3" type="ORF">JAN5088_03452</name>
</gene>
<dbReference type="SUPFAM" id="SSF52540">
    <property type="entry name" value="P-loop containing nucleoside triphosphate hydrolases"/>
    <property type="match status" value="1"/>
</dbReference>
<dbReference type="AlphaFoldDB" id="A0A0M6XU44"/>
<feature type="region of interest" description="Disordered" evidence="1">
    <location>
        <begin position="109"/>
        <end position="129"/>
    </location>
</feature>
<evidence type="ECO:0000313" key="4">
    <source>
        <dbReference type="Proteomes" id="UP000048908"/>
    </source>
</evidence>
<evidence type="ECO:0000313" key="3">
    <source>
        <dbReference type="EMBL" id="CTQ34656.1"/>
    </source>
</evidence>
<dbReference type="GO" id="GO:0016887">
    <property type="term" value="F:ATP hydrolysis activity"/>
    <property type="evidence" value="ECO:0007669"/>
    <property type="project" value="InterPro"/>
</dbReference>
<dbReference type="Gene3D" id="3.40.50.300">
    <property type="entry name" value="P-loop containing nucleotide triphosphate hydrolases"/>
    <property type="match status" value="1"/>
</dbReference>
<keyword evidence="4" id="KW-1185">Reference proteome</keyword>
<accession>A0A0M6XU44</accession>
<sequence>MRKPDLPDITIRLLGVRPSGTGKSTVFDVPTRLLDPDADRVVTGGQDIAATELRGLRSIFSVVTQDALLFDETILLGREDAPWERVRAAVEAANVAKLVNAVPLVLDTRSGPRASSRPSKGCRRDARFS</sequence>
<keyword evidence="3" id="KW-0067">ATP-binding</keyword>
<dbReference type="Pfam" id="PF00005">
    <property type="entry name" value="ABC_tran"/>
    <property type="match status" value="1"/>
</dbReference>
<dbReference type="Proteomes" id="UP000048908">
    <property type="component" value="Unassembled WGS sequence"/>
</dbReference>